<keyword evidence="4 10" id="KW-0812">Transmembrane</keyword>
<feature type="region of interest" description="Disordered" evidence="9">
    <location>
        <begin position="1"/>
        <end position="37"/>
    </location>
</feature>
<dbReference type="GeneID" id="37025055"/>
<dbReference type="GO" id="GO:0015798">
    <property type="term" value="P:myo-inositol transport"/>
    <property type="evidence" value="ECO:0007669"/>
    <property type="project" value="UniProtKB-ARBA"/>
</dbReference>
<dbReference type="InterPro" id="IPR036259">
    <property type="entry name" value="MFS_trans_sf"/>
</dbReference>
<dbReference type="FunFam" id="1.20.1250.20:FF:000474">
    <property type="entry name" value="Sugar transporter, putative"/>
    <property type="match status" value="1"/>
</dbReference>
<comment type="subcellular location">
    <subcellularLocation>
        <location evidence="1">Membrane</location>
        <topology evidence="1">Multi-pass membrane protein</topology>
    </subcellularLocation>
</comment>
<evidence type="ECO:0000256" key="10">
    <source>
        <dbReference type="SAM" id="Phobius"/>
    </source>
</evidence>
<feature type="domain" description="Major facilitator superfamily (MFS) profile" evidence="11">
    <location>
        <begin position="124"/>
        <end position="569"/>
    </location>
</feature>
<evidence type="ECO:0000256" key="6">
    <source>
        <dbReference type="ARBA" id="ARBA00023136"/>
    </source>
</evidence>
<feature type="transmembrane region" description="Helical" evidence="10">
    <location>
        <begin position="446"/>
        <end position="468"/>
    </location>
</feature>
<dbReference type="GO" id="GO:0022857">
    <property type="term" value="F:transmembrane transporter activity"/>
    <property type="evidence" value="ECO:0007669"/>
    <property type="project" value="InterPro"/>
</dbReference>
<dbReference type="PANTHER" id="PTHR48020:SF4">
    <property type="entry name" value="SYMPORT, PUTATIVE (AFU_ORTHOLOGUE AFUA_3G11790)-RELATED"/>
    <property type="match status" value="1"/>
</dbReference>
<feature type="transmembrane region" description="Helical" evidence="10">
    <location>
        <begin position="121"/>
        <end position="137"/>
    </location>
</feature>
<evidence type="ECO:0000256" key="1">
    <source>
        <dbReference type="ARBA" id="ARBA00004141"/>
    </source>
</evidence>
<dbReference type="GO" id="GO:0015791">
    <property type="term" value="P:polyol transmembrane transport"/>
    <property type="evidence" value="ECO:0007669"/>
    <property type="project" value="UniProtKB-ARBA"/>
</dbReference>
<dbReference type="NCBIfam" id="TIGR00879">
    <property type="entry name" value="SP"/>
    <property type="match status" value="1"/>
</dbReference>
<keyword evidence="6 10" id="KW-0472">Membrane</keyword>
<organism evidence="12 13">
    <name type="scientific">Jaminaea rosea</name>
    <dbReference type="NCBI Taxonomy" id="1569628"/>
    <lineage>
        <taxon>Eukaryota</taxon>
        <taxon>Fungi</taxon>
        <taxon>Dikarya</taxon>
        <taxon>Basidiomycota</taxon>
        <taxon>Ustilaginomycotina</taxon>
        <taxon>Exobasidiomycetes</taxon>
        <taxon>Microstromatales</taxon>
        <taxon>Microstromatales incertae sedis</taxon>
        <taxon>Jaminaea</taxon>
    </lineage>
</organism>
<dbReference type="Proteomes" id="UP000245884">
    <property type="component" value="Unassembled WGS sequence"/>
</dbReference>
<dbReference type="STRING" id="1569628.A0A316V268"/>
<feature type="transmembrane region" description="Helical" evidence="10">
    <location>
        <begin position="225"/>
        <end position="248"/>
    </location>
</feature>
<accession>A0A316V268</accession>
<dbReference type="PROSITE" id="PS50850">
    <property type="entry name" value="MFS"/>
    <property type="match status" value="1"/>
</dbReference>
<dbReference type="AlphaFoldDB" id="A0A316V268"/>
<evidence type="ECO:0000313" key="12">
    <source>
        <dbReference type="EMBL" id="PWN29515.1"/>
    </source>
</evidence>
<dbReference type="PANTHER" id="PTHR48020">
    <property type="entry name" value="PROTON MYO-INOSITOL COTRANSPORTER"/>
    <property type="match status" value="1"/>
</dbReference>
<sequence length="631" mass="70139">MSASPNEKGGTPPGEISKTLTYDEKSSDHEAAHSTEHLDLANNVTARIRNPLAGISKEQLRTQVDHFLADSGLKEHASAFHKGALVAQEPASFESMAELDEEDKVALRREAKNRWDLPRRLYLTIAIASVGAMVQGWDQTGSNAANLSFPQEFGIAAAKGTANWERDQWIVGFINSIPYLSAALLGVWLTKPCNDLVGRRGCIFISGILLFVSPLASAFTHNWPSLLGCRIIMGVGMGLKGSTSPVFATEHAPTRVRAGLTSLWQTWVAFGLFIGYSANAVVARTGAIAWRLQLGSAFIPAIPLILFIYMCPESPRWLMARGRYVEAYSAFRKHNHTDVQAARELYYAHSLMQVENELKGSNSWINRFQELFTIPRVRRATLAAFVTMLSQQLCGINIIAFYSATIFVQAGFTELQALYVSIGFGALSWVFTFGANYAIDRVGRRWLNLVMFPQMFWSLLAAALCFLIDESHKTARVGSIAFFIFLFAVFYAFSAGPVPFAYTAEVFPIAQREQGMSFGVATNLFFASILGLTLFRILGALGSIGTFGLYAGFNLVAWLLLFLFAPETKNRTLEELDQTFSVPTRVFMRYQVTKTLPYWFKRYVLWNKSATIEPLYQVDAHMAESVVRAAQ</sequence>
<evidence type="ECO:0000256" key="5">
    <source>
        <dbReference type="ARBA" id="ARBA00022989"/>
    </source>
</evidence>
<feature type="transmembrane region" description="Helical" evidence="10">
    <location>
        <begin position="417"/>
        <end position="439"/>
    </location>
</feature>
<dbReference type="EMBL" id="KZ819663">
    <property type="protein sequence ID" value="PWN29515.1"/>
    <property type="molecule type" value="Genomic_DNA"/>
</dbReference>
<dbReference type="RefSeq" id="XP_025364127.1">
    <property type="nucleotide sequence ID" value="XM_025503232.1"/>
</dbReference>
<evidence type="ECO:0000256" key="4">
    <source>
        <dbReference type="ARBA" id="ARBA00022692"/>
    </source>
</evidence>
<feature type="transmembrane region" description="Helical" evidence="10">
    <location>
        <begin position="480"/>
        <end position="504"/>
    </location>
</feature>
<reference evidence="12 13" key="1">
    <citation type="journal article" date="2018" name="Mol. Biol. Evol.">
        <title>Broad Genomic Sampling Reveals a Smut Pathogenic Ancestry of the Fungal Clade Ustilaginomycotina.</title>
        <authorList>
            <person name="Kijpornyongpan T."/>
            <person name="Mondo S.J."/>
            <person name="Barry K."/>
            <person name="Sandor L."/>
            <person name="Lee J."/>
            <person name="Lipzen A."/>
            <person name="Pangilinan J."/>
            <person name="LaButti K."/>
            <person name="Hainaut M."/>
            <person name="Henrissat B."/>
            <person name="Grigoriev I.V."/>
            <person name="Spatafora J.W."/>
            <person name="Aime M.C."/>
        </authorList>
    </citation>
    <scope>NUCLEOTIDE SEQUENCE [LARGE SCALE GENOMIC DNA]</scope>
    <source>
        <strain evidence="12 13">MCA 5214</strain>
    </source>
</reference>
<feature type="compositionally biased region" description="Basic and acidic residues" evidence="9">
    <location>
        <begin position="21"/>
        <end position="37"/>
    </location>
</feature>
<dbReference type="Pfam" id="PF00083">
    <property type="entry name" value="Sugar_tr"/>
    <property type="match status" value="1"/>
</dbReference>
<evidence type="ECO:0000256" key="2">
    <source>
        <dbReference type="ARBA" id="ARBA00010992"/>
    </source>
</evidence>
<evidence type="ECO:0000259" key="11">
    <source>
        <dbReference type="PROSITE" id="PS50850"/>
    </source>
</evidence>
<evidence type="ECO:0000256" key="8">
    <source>
        <dbReference type="RuleBase" id="RU003346"/>
    </source>
</evidence>
<comment type="similarity">
    <text evidence="2 8">Belongs to the major facilitator superfamily. Sugar transporter (TC 2.A.1.1) family.</text>
</comment>
<name>A0A316V268_9BASI</name>
<dbReference type="InterPro" id="IPR005829">
    <property type="entry name" value="Sugar_transporter_CS"/>
</dbReference>
<dbReference type="InterPro" id="IPR005828">
    <property type="entry name" value="MFS_sugar_transport-like"/>
</dbReference>
<keyword evidence="3 8" id="KW-0813">Transport</keyword>
<dbReference type="OrthoDB" id="5290825at2759"/>
<dbReference type="InterPro" id="IPR003663">
    <property type="entry name" value="Sugar/inositol_transpt"/>
</dbReference>
<comment type="catalytic activity">
    <reaction evidence="7">
        <text>myo-inositol(out) + H(+)(out) = myo-inositol(in) + H(+)(in)</text>
        <dbReference type="Rhea" id="RHEA:60364"/>
        <dbReference type="ChEBI" id="CHEBI:15378"/>
        <dbReference type="ChEBI" id="CHEBI:17268"/>
    </reaction>
</comment>
<dbReference type="SUPFAM" id="SSF103473">
    <property type="entry name" value="MFS general substrate transporter"/>
    <property type="match status" value="1"/>
</dbReference>
<feature type="transmembrane region" description="Helical" evidence="10">
    <location>
        <begin position="544"/>
        <end position="565"/>
    </location>
</feature>
<dbReference type="InterPro" id="IPR050814">
    <property type="entry name" value="Myo-inositol_Transporter"/>
</dbReference>
<evidence type="ECO:0000256" key="9">
    <source>
        <dbReference type="SAM" id="MobiDB-lite"/>
    </source>
</evidence>
<feature type="transmembrane region" description="Helical" evidence="10">
    <location>
        <begin position="288"/>
        <end position="311"/>
    </location>
</feature>
<feature type="transmembrane region" description="Helical" evidence="10">
    <location>
        <begin position="382"/>
        <end position="405"/>
    </location>
</feature>
<protein>
    <recommendedName>
        <fullName evidence="11">Major facilitator superfamily (MFS) profile domain-containing protein</fullName>
    </recommendedName>
</protein>
<evidence type="ECO:0000256" key="3">
    <source>
        <dbReference type="ARBA" id="ARBA00022448"/>
    </source>
</evidence>
<dbReference type="GO" id="GO:0016020">
    <property type="term" value="C:membrane"/>
    <property type="evidence" value="ECO:0007669"/>
    <property type="project" value="UniProtKB-SubCell"/>
</dbReference>
<keyword evidence="5 10" id="KW-1133">Transmembrane helix</keyword>
<feature type="transmembrane region" description="Helical" evidence="10">
    <location>
        <begin position="516"/>
        <end position="538"/>
    </location>
</feature>
<keyword evidence="13" id="KW-1185">Reference proteome</keyword>
<dbReference type="PRINTS" id="PR00171">
    <property type="entry name" value="SUGRTRNSPORT"/>
</dbReference>
<evidence type="ECO:0000256" key="7">
    <source>
        <dbReference type="ARBA" id="ARBA00049119"/>
    </source>
</evidence>
<dbReference type="InterPro" id="IPR020846">
    <property type="entry name" value="MFS_dom"/>
</dbReference>
<dbReference type="PROSITE" id="PS00217">
    <property type="entry name" value="SUGAR_TRANSPORT_2"/>
    <property type="match status" value="1"/>
</dbReference>
<feature type="transmembrane region" description="Helical" evidence="10">
    <location>
        <begin position="201"/>
        <end position="219"/>
    </location>
</feature>
<gene>
    <name evidence="12" type="ORF">BDZ90DRAFT_112448</name>
</gene>
<evidence type="ECO:0000313" key="13">
    <source>
        <dbReference type="Proteomes" id="UP000245884"/>
    </source>
</evidence>
<feature type="transmembrane region" description="Helical" evidence="10">
    <location>
        <begin position="260"/>
        <end position="282"/>
    </location>
</feature>
<dbReference type="Gene3D" id="1.20.1250.20">
    <property type="entry name" value="MFS general substrate transporter like domains"/>
    <property type="match status" value="1"/>
</dbReference>
<proteinExistence type="inferred from homology"/>
<feature type="transmembrane region" description="Helical" evidence="10">
    <location>
        <begin position="169"/>
        <end position="189"/>
    </location>
</feature>